<dbReference type="PANTHER" id="PTHR12436">
    <property type="entry name" value="80 KDA MCM3-ASSOCIATED PROTEIN"/>
    <property type="match status" value="1"/>
</dbReference>
<feature type="region of interest" description="Disordered" evidence="2">
    <location>
        <begin position="130"/>
        <end position="154"/>
    </location>
</feature>
<dbReference type="InterPro" id="IPR045107">
    <property type="entry name" value="SAC3/GANP/THP3"/>
</dbReference>
<organism evidence="5">
    <name type="scientific">Selaginella moellendorffii</name>
    <name type="common">Spikemoss</name>
    <dbReference type="NCBI Taxonomy" id="88036"/>
    <lineage>
        <taxon>Eukaryota</taxon>
        <taxon>Viridiplantae</taxon>
        <taxon>Streptophyta</taxon>
        <taxon>Embryophyta</taxon>
        <taxon>Tracheophyta</taxon>
        <taxon>Lycopodiopsida</taxon>
        <taxon>Selaginellales</taxon>
        <taxon>Selaginellaceae</taxon>
        <taxon>Selaginella</taxon>
    </lineage>
</organism>
<dbReference type="Pfam" id="PF03399">
    <property type="entry name" value="SAC3_GANP"/>
    <property type="match status" value="1"/>
</dbReference>
<feature type="region of interest" description="Disordered" evidence="2">
    <location>
        <begin position="168"/>
        <end position="285"/>
    </location>
</feature>
<feature type="compositionally biased region" description="Polar residues" evidence="2">
    <location>
        <begin position="200"/>
        <end position="226"/>
    </location>
</feature>
<dbReference type="GO" id="GO:0005634">
    <property type="term" value="C:nucleus"/>
    <property type="evidence" value="ECO:0000318"/>
    <property type="project" value="GO_Central"/>
</dbReference>
<evidence type="ECO:0000259" key="3">
    <source>
        <dbReference type="PROSITE" id="PS50250"/>
    </source>
</evidence>
<dbReference type="EMBL" id="GL377566">
    <property type="protein sequence ID" value="EFJ37516.1"/>
    <property type="molecule type" value="Genomic_DNA"/>
</dbReference>
<dbReference type="GO" id="GO:0006406">
    <property type="term" value="P:mRNA export from nucleus"/>
    <property type="evidence" value="ECO:0000318"/>
    <property type="project" value="GO_Central"/>
</dbReference>
<protein>
    <recommendedName>
        <fullName evidence="3">PCI domain-containing protein</fullName>
    </recommendedName>
</protein>
<dbReference type="KEGG" id="smo:SELMODRAFT_438035"/>
<gene>
    <name evidence="4" type="ORF">SELMODRAFT_438035</name>
</gene>
<dbReference type="AlphaFoldDB" id="D8QSX5"/>
<feature type="domain" description="PCI" evidence="3">
    <location>
        <begin position="459"/>
        <end position="635"/>
    </location>
</feature>
<evidence type="ECO:0000256" key="1">
    <source>
        <dbReference type="ARBA" id="ARBA00038443"/>
    </source>
</evidence>
<comment type="similarity">
    <text evidence="1">Belongs to the SAC3 family.</text>
</comment>
<dbReference type="InterPro" id="IPR005062">
    <property type="entry name" value="SAC3/GANP/THP3_conserved"/>
</dbReference>
<feature type="compositionally biased region" description="Low complexity" evidence="2">
    <location>
        <begin position="266"/>
        <end position="276"/>
    </location>
</feature>
<dbReference type="HOGENOM" id="CLU_352122_0_0_1"/>
<feature type="region of interest" description="Disordered" evidence="2">
    <location>
        <begin position="1"/>
        <end position="64"/>
    </location>
</feature>
<feature type="compositionally biased region" description="Basic and acidic residues" evidence="2">
    <location>
        <begin position="229"/>
        <end position="261"/>
    </location>
</feature>
<dbReference type="PROSITE" id="PS50250">
    <property type="entry name" value="PCI"/>
    <property type="match status" value="1"/>
</dbReference>
<dbReference type="PANTHER" id="PTHR12436:SF3">
    <property type="entry name" value="GERMINAL-CENTER ASSOCIATED NUCLEAR PROTEIN"/>
    <property type="match status" value="1"/>
</dbReference>
<keyword evidence="5" id="KW-1185">Reference proteome</keyword>
<sequence>MMTQSRGFRGGRGDFGADDDGSERIQRPSTADSYYRRPRSDLSDGQFGNLDFKPKGTFGSDGFQNASGGGRFWGDHRGGFGNARGGGRFWSDQRDGFGNARGGGRFWGDQRCGFENPGFQDGGQRFTRFENFRGGRGGNANPRQGGSSHNNSYGNFRRENYAAQIYGSGNIQSSRGSEDYYKRNGAGSFERNPYRGNGRGNSSSIRNVNNHQQQQRSFNEQTNSQRWTKRSDHVKNSKDHGLSPRKSAETRSHGVSHEFPKENINSESFGEFGEPSSTRDRKHSPVKLSSDYLLMLYRQAVLTRENDDDWPHIVGNCPDMCPAEEREKRSRLRDLAVFERLDSNQSKTTKELAVKKFCRTFSGKSLKESDVRPLPVLCRTMMHLLHILDVDDYPFEVVHDFLFDRTRAIRQELSMQRITDKLAVSVYENIVRFHIVSERELRQLRTSGKVFDSHLNQQQLSKALLSLLNLYLILGDSSKSLENEAEFYSYYVLLNLGQPQQLTLWFQSVRPALLKSSDVEFARSVLRCYRQDNFRGFFRLVTKATYLQACLMELYFNEVRASAIKMINYGAYKLHPFPLSDIAELLLMTVDDMQEFCALHGVAVSNDAHLLAKQSEFTPPQQLVRQYLCQVIEEKRPAKFQELCSDLTTIFHFAVAVSTGCIVFVLAERTTIHEYILVKRAGGSSAKVYTRRVELSWIIIRIEKGLRPLISHLEDISAGKSFGFREETYSVQLIALYALDSGQAGAPMEIALMCVYTHSQQQLASRKWEMPEKKKEGDLLSKAKEVLRFSSSAFGHYGRAQKDSGS</sequence>
<reference evidence="4 5" key="1">
    <citation type="journal article" date="2011" name="Science">
        <title>The Selaginella genome identifies genetic changes associated with the evolution of vascular plants.</title>
        <authorList>
            <person name="Banks J.A."/>
            <person name="Nishiyama T."/>
            <person name="Hasebe M."/>
            <person name="Bowman J.L."/>
            <person name="Gribskov M."/>
            <person name="dePamphilis C."/>
            <person name="Albert V.A."/>
            <person name="Aono N."/>
            <person name="Aoyama T."/>
            <person name="Ambrose B.A."/>
            <person name="Ashton N.W."/>
            <person name="Axtell M.J."/>
            <person name="Barker E."/>
            <person name="Barker M.S."/>
            <person name="Bennetzen J.L."/>
            <person name="Bonawitz N.D."/>
            <person name="Chapple C."/>
            <person name="Cheng C."/>
            <person name="Correa L.G."/>
            <person name="Dacre M."/>
            <person name="DeBarry J."/>
            <person name="Dreyer I."/>
            <person name="Elias M."/>
            <person name="Engstrom E.M."/>
            <person name="Estelle M."/>
            <person name="Feng L."/>
            <person name="Finet C."/>
            <person name="Floyd S.K."/>
            <person name="Frommer W.B."/>
            <person name="Fujita T."/>
            <person name="Gramzow L."/>
            <person name="Gutensohn M."/>
            <person name="Harholt J."/>
            <person name="Hattori M."/>
            <person name="Heyl A."/>
            <person name="Hirai T."/>
            <person name="Hiwatashi Y."/>
            <person name="Ishikawa M."/>
            <person name="Iwata M."/>
            <person name="Karol K.G."/>
            <person name="Koehler B."/>
            <person name="Kolukisaoglu U."/>
            <person name="Kubo M."/>
            <person name="Kurata T."/>
            <person name="Lalonde S."/>
            <person name="Li K."/>
            <person name="Li Y."/>
            <person name="Litt A."/>
            <person name="Lyons E."/>
            <person name="Manning G."/>
            <person name="Maruyama T."/>
            <person name="Michael T.P."/>
            <person name="Mikami K."/>
            <person name="Miyazaki S."/>
            <person name="Morinaga S."/>
            <person name="Murata T."/>
            <person name="Mueller-Roeber B."/>
            <person name="Nelson D.R."/>
            <person name="Obara M."/>
            <person name="Oguri Y."/>
            <person name="Olmstead R.G."/>
            <person name="Onodera N."/>
            <person name="Petersen B.L."/>
            <person name="Pils B."/>
            <person name="Prigge M."/>
            <person name="Rensing S.A."/>
            <person name="Riano-Pachon D.M."/>
            <person name="Roberts A.W."/>
            <person name="Sato Y."/>
            <person name="Scheller H.V."/>
            <person name="Schulz B."/>
            <person name="Schulz C."/>
            <person name="Shakirov E.V."/>
            <person name="Shibagaki N."/>
            <person name="Shinohara N."/>
            <person name="Shippen D.E."/>
            <person name="Soerensen I."/>
            <person name="Sotooka R."/>
            <person name="Sugimoto N."/>
            <person name="Sugita M."/>
            <person name="Sumikawa N."/>
            <person name="Tanurdzic M."/>
            <person name="Theissen G."/>
            <person name="Ulvskov P."/>
            <person name="Wakazuki S."/>
            <person name="Weng J.K."/>
            <person name="Willats W.W."/>
            <person name="Wipf D."/>
            <person name="Wolf P.G."/>
            <person name="Yang L."/>
            <person name="Zimmer A.D."/>
            <person name="Zhu Q."/>
            <person name="Mitros T."/>
            <person name="Hellsten U."/>
            <person name="Loque D."/>
            <person name="Otillar R."/>
            <person name="Salamov A."/>
            <person name="Schmutz J."/>
            <person name="Shapiro H."/>
            <person name="Lindquist E."/>
            <person name="Lucas S."/>
            <person name="Rokhsar D."/>
            <person name="Grigoriev I.V."/>
        </authorList>
    </citation>
    <scope>NUCLEOTIDE SEQUENCE [LARGE SCALE GENOMIC DNA]</scope>
</reference>
<dbReference type="InterPro" id="IPR000717">
    <property type="entry name" value="PCI_dom"/>
</dbReference>
<dbReference type="InParanoid" id="D8QSX5"/>
<evidence type="ECO:0000313" key="4">
    <source>
        <dbReference type="EMBL" id="EFJ37516.1"/>
    </source>
</evidence>
<evidence type="ECO:0000256" key="2">
    <source>
        <dbReference type="SAM" id="MobiDB-lite"/>
    </source>
</evidence>
<dbReference type="Proteomes" id="UP000001514">
    <property type="component" value="Unassembled WGS sequence"/>
</dbReference>
<dbReference type="Gramene" id="EFJ37516">
    <property type="protein sequence ID" value="EFJ37516"/>
    <property type="gene ID" value="SELMODRAFT_438035"/>
</dbReference>
<dbReference type="GO" id="GO:0005737">
    <property type="term" value="C:cytoplasm"/>
    <property type="evidence" value="ECO:0000318"/>
    <property type="project" value="GO_Central"/>
</dbReference>
<dbReference type="GO" id="GO:0070390">
    <property type="term" value="C:transcription export complex 2"/>
    <property type="evidence" value="ECO:0000318"/>
    <property type="project" value="GO_Central"/>
</dbReference>
<dbReference type="eggNOG" id="KOG1860">
    <property type="taxonomic scope" value="Eukaryota"/>
</dbReference>
<accession>D8QSX5</accession>
<evidence type="ECO:0000313" key="5">
    <source>
        <dbReference type="Proteomes" id="UP000001514"/>
    </source>
</evidence>
<proteinExistence type="inferred from homology"/>
<dbReference type="STRING" id="88036.D8QSX5"/>
<name>D8QSX5_SELML</name>
<dbReference type="Gene3D" id="1.25.40.990">
    <property type="match status" value="1"/>
</dbReference>